<feature type="region of interest" description="SAW" evidence="3">
    <location>
        <begin position="500"/>
        <end position="578"/>
    </location>
</feature>
<evidence type="ECO:0000256" key="2">
    <source>
        <dbReference type="ARBA" id="ARBA00023163"/>
    </source>
</evidence>
<name>A0AAD5ZCS6_9POAL</name>
<comment type="similarity">
    <text evidence="3">Belongs to the GRAS family.</text>
</comment>
<organism evidence="5 6">
    <name type="scientific">Rhynchospora tenuis</name>
    <dbReference type="NCBI Taxonomy" id="198213"/>
    <lineage>
        <taxon>Eukaryota</taxon>
        <taxon>Viridiplantae</taxon>
        <taxon>Streptophyta</taxon>
        <taxon>Embryophyta</taxon>
        <taxon>Tracheophyta</taxon>
        <taxon>Spermatophyta</taxon>
        <taxon>Magnoliopsida</taxon>
        <taxon>Liliopsida</taxon>
        <taxon>Poales</taxon>
        <taxon>Cyperaceae</taxon>
        <taxon>Cyperoideae</taxon>
        <taxon>Rhynchosporeae</taxon>
        <taxon>Rhynchospora</taxon>
    </lineage>
</organism>
<dbReference type="Proteomes" id="UP001210211">
    <property type="component" value="Unassembled WGS sequence"/>
</dbReference>
<evidence type="ECO:0000313" key="5">
    <source>
        <dbReference type="EMBL" id="KAJ3691088.1"/>
    </source>
</evidence>
<proteinExistence type="inferred from homology"/>
<keyword evidence="6" id="KW-1185">Reference proteome</keyword>
<evidence type="ECO:0000256" key="1">
    <source>
        <dbReference type="ARBA" id="ARBA00023015"/>
    </source>
</evidence>
<keyword evidence="2" id="KW-0804">Transcription</keyword>
<evidence type="ECO:0008006" key="7">
    <source>
        <dbReference type="Google" id="ProtNLM"/>
    </source>
</evidence>
<accession>A0AAD5ZCS6</accession>
<comment type="caution">
    <text evidence="3">Lacks conserved residue(s) required for the propagation of feature annotation.</text>
</comment>
<protein>
    <recommendedName>
        <fullName evidence="7">Scarecrow-like protein 28</fullName>
    </recommendedName>
</protein>
<dbReference type="InterPro" id="IPR005202">
    <property type="entry name" value="TF_GRAS"/>
</dbReference>
<feature type="compositionally biased region" description="Low complexity" evidence="4">
    <location>
        <begin position="160"/>
        <end position="177"/>
    </location>
</feature>
<keyword evidence="1" id="KW-0805">Transcription regulation</keyword>
<sequence length="593" mass="65858">MLAGYHQLSIDPVVPLQFQSRHFGMGTQRLDLPRGFSTTPRAVLPEQRNPTLCNFRPSLVTVAAATSLVSQKRFLEDDYHCLVRAKRCRTGDDVGVRFVGGGTGNGGQGVWFPQTEGHEGEGEEEEEKAYFVPGSAGFPLLGSSSYGTGFVGSVETEGASSKSNSDSSSSSGTNGTETDTERSGSLARPAFEGRQREGESDRYGLELVSMVVDCVNSIAIGNHEVLNYYLSRLGEEASPVGPTPIHRLVAYFTESLALRVSKLWPQWYDISLPRDLTGADHLEDDDGTALRLLNAVSPIPKFIHFTINERLVQSFEGKDRVHVIDFDIKQGLQWPSLLETLASRPNPPSHVRITGVGESRQELQETGARLTRLAQLRGLEFEFHAVVDRLEDVRLWMLHVKRDECVAVNCVSVMHKMLWDGTGVALSDFFGLVKSTNPEIVMMAEHETGHNEGIWEKRVGEAMKYYAALFDSLDACLPGTSAVRVKIEEMYAREIRNIVACKGSERLERHERFVTWKRLMEEGGFRNERIGDREMIQSRMILRMFGSPEKFGIEKQSDGEGLSIKWGDQPLYTVSAWDVSEVAGSSSTASQVN</sequence>
<dbReference type="AlphaFoldDB" id="A0AAD5ZCS6"/>
<feature type="region of interest" description="Leucine repeat II (LRII)" evidence="3">
    <location>
        <begin position="365"/>
        <end position="397"/>
    </location>
</feature>
<feature type="region of interest" description="Disordered" evidence="4">
    <location>
        <begin position="107"/>
        <end position="127"/>
    </location>
</feature>
<gene>
    <name evidence="5" type="ORF">LUZ61_020252</name>
</gene>
<dbReference type="PANTHER" id="PTHR31636">
    <property type="entry name" value="OSJNBA0084A10.13 PROTEIN-RELATED"/>
    <property type="match status" value="1"/>
</dbReference>
<feature type="region of interest" description="PFYRE" evidence="3">
    <location>
        <begin position="406"/>
        <end position="497"/>
    </location>
</feature>
<reference evidence="5 6" key="1">
    <citation type="journal article" date="2022" name="Cell">
        <title>Repeat-based holocentromeres influence genome architecture and karyotype evolution.</title>
        <authorList>
            <person name="Hofstatter P.G."/>
            <person name="Thangavel G."/>
            <person name="Lux T."/>
            <person name="Neumann P."/>
            <person name="Vondrak T."/>
            <person name="Novak P."/>
            <person name="Zhang M."/>
            <person name="Costa L."/>
            <person name="Castellani M."/>
            <person name="Scott A."/>
            <person name="Toegelov H."/>
            <person name="Fuchs J."/>
            <person name="Mata-Sucre Y."/>
            <person name="Dias Y."/>
            <person name="Vanzela A.L.L."/>
            <person name="Huettel B."/>
            <person name="Almeida C.C.S."/>
            <person name="Simkova H."/>
            <person name="Souza G."/>
            <person name="Pedrosa-Harand A."/>
            <person name="Macas J."/>
            <person name="Mayer K.F.X."/>
            <person name="Houben A."/>
            <person name="Marques A."/>
        </authorList>
    </citation>
    <scope>NUCLEOTIDE SEQUENCE [LARGE SCALE GENOMIC DNA]</scope>
    <source>
        <strain evidence="5">RhyTen1mFocal</strain>
    </source>
</reference>
<comment type="caution">
    <text evidence="5">The sequence shown here is derived from an EMBL/GenBank/DDBJ whole genome shotgun (WGS) entry which is preliminary data.</text>
</comment>
<evidence type="ECO:0000313" key="6">
    <source>
        <dbReference type="Proteomes" id="UP001210211"/>
    </source>
</evidence>
<dbReference type="Pfam" id="PF03514">
    <property type="entry name" value="GRAS"/>
    <property type="match status" value="1"/>
</dbReference>
<feature type="region of interest" description="Disordered" evidence="4">
    <location>
        <begin position="155"/>
        <end position="199"/>
    </location>
</feature>
<feature type="short sequence motif" description="VHIID" evidence="3">
    <location>
        <begin position="321"/>
        <end position="325"/>
    </location>
</feature>
<evidence type="ECO:0000256" key="4">
    <source>
        <dbReference type="SAM" id="MobiDB-lite"/>
    </source>
</evidence>
<dbReference type="PROSITE" id="PS50985">
    <property type="entry name" value="GRAS"/>
    <property type="match status" value="1"/>
</dbReference>
<evidence type="ECO:0000256" key="3">
    <source>
        <dbReference type="PROSITE-ProRule" id="PRU01191"/>
    </source>
</evidence>
<dbReference type="EMBL" id="JAMRDG010000002">
    <property type="protein sequence ID" value="KAJ3691088.1"/>
    <property type="molecule type" value="Genomic_DNA"/>
</dbReference>
<feature type="region of interest" description="VHIID" evidence="3">
    <location>
        <begin position="290"/>
        <end position="355"/>
    </location>
</feature>